<dbReference type="OrthoDB" id="5076688at2"/>
<evidence type="ECO:0000313" key="1">
    <source>
        <dbReference type="EMBL" id="TXK15005.1"/>
    </source>
</evidence>
<reference evidence="1 2" key="1">
    <citation type="submission" date="2019-08" db="EMBL/GenBank/DDBJ databases">
        <authorList>
            <person name="Dong K."/>
        </authorList>
    </citation>
    <scope>NUCLEOTIDE SEQUENCE [LARGE SCALE GENOMIC DNA]</scope>
    <source>
        <strain evidence="1 2">K-1</strain>
    </source>
</reference>
<dbReference type="EMBL" id="VRSX01000001">
    <property type="protein sequence ID" value="TXK15005.1"/>
    <property type="molecule type" value="Genomic_DNA"/>
</dbReference>
<proteinExistence type="predicted"/>
<organism evidence="1 2">
    <name type="scientific">Microbacterium saccharophilum</name>
    <dbReference type="NCBI Taxonomy" id="1213358"/>
    <lineage>
        <taxon>Bacteria</taxon>
        <taxon>Bacillati</taxon>
        <taxon>Actinomycetota</taxon>
        <taxon>Actinomycetes</taxon>
        <taxon>Micrococcales</taxon>
        <taxon>Microbacteriaceae</taxon>
        <taxon>Microbacterium</taxon>
    </lineage>
</organism>
<name>A0A5C8I779_9MICO</name>
<evidence type="ECO:0000313" key="2">
    <source>
        <dbReference type="Proteomes" id="UP000321949"/>
    </source>
</evidence>
<comment type="caution">
    <text evidence="1">The sequence shown here is derived from an EMBL/GenBank/DDBJ whole genome shotgun (WGS) entry which is preliminary data.</text>
</comment>
<keyword evidence="2" id="KW-1185">Reference proteome</keyword>
<dbReference type="AlphaFoldDB" id="A0A5C8I779"/>
<dbReference type="Proteomes" id="UP000321949">
    <property type="component" value="Unassembled WGS sequence"/>
</dbReference>
<dbReference type="RefSeq" id="WP_147049829.1">
    <property type="nucleotide sequence ID" value="NZ_BKAH01000003.1"/>
</dbReference>
<sequence>MSRRTDRHAARRAQRAASAPRRILLAVVGTAATIVLGITAGGATYAAWSVAAPASSATTLRAGSAGLTVTNPQLAATGLYPGRTVYAATTVRNTGTTPLSLSITSTATATAFTSALVVTAGTAASAADCAAGRVTAPVTATIGTTRALGGTLSPGASALVCIGLGLPDSAPAAAAGAAASPLTLTVSGTQVQP</sequence>
<gene>
    <name evidence="1" type="ORF">FVP74_00825</name>
</gene>
<accession>A0A5C8I779</accession>
<protein>
    <submittedName>
        <fullName evidence="1">Uncharacterized protein</fullName>
    </submittedName>
</protein>